<dbReference type="CDD" id="cd16098">
    <property type="entry name" value="FliS"/>
    <property type="match status" value="1"/>
</dbReference>
<evidence type="ECO:0000256" key="3">
    <source>
        <dbReference type="ARBA" id="ARBA00022490"/>
    </source>
</evidence>
<dbReference type="InterPro" id="IPR003713">
    <property type="entry name" value="FliS"/>
</dbReference>
<keyword evidence="3 6" id="KW-0963">Cytoplasm</keyword>
<comment type="subcellular location">
    <subcellularLocation>
        <location evidence="1 6">Cytoplasm</location>
        <location evidence="1 6">Cytosol</location>
    </subcellularLocation>
</comment>
<keyword evidence="4 6" id="KW-1005">Bacterial flagellum biogenesis</keyword>
<dbReference type="PANTHER" id="PTHR34773">
    <property type="entry name" value="FLAGELLAR SECRETION CHAPERONE FLIS"/>
    <property type="match status" value="1"/>
</dbReference>
<dbReference type="GO" id="GO:0005829">
    <property type="term" value="C:cytosol"/>
    <property type="evidence" value="ECO:0007669"/>
    <property type="project" value="UniProtKB-SubCell"/>
</dbReference>
<protein>
    <recommendedName>
        <fullName evidence="6">Flagellar secretion chaperone FliS</fullName>
    </recommendedName>
</protein>
<keyword evidence="5" id="KW-0143">Chaperone</keyword>
<evidence type="ECO:0000256" key="4">
    <source>
        <dbReference type="ARBA" id="ARBA00022795"/>
    </source>
</evidence>
<dbReference type="Pfam" id="PF02561">
    <property type="entry name" value="FliS"/>
    <property type="match status" value="1"/>
</dbReference>
<sequence>MRKIISNKALHEKTSQEITSLLYEALLENLEMAVSALKDKDYLIANVKMQKSNDILFRLGGGLNYEAGILADQLDHLYNYLSDRLIQANYKKDILIVEEVIRHIEKIYKAWNELLKKTKEESHELKIVKLQKVAYEKNSAFE</sequence>
<evidence type="ECO:0000256" key="1">
    <source>
        <dbReference type="ARBA" id="ARBA00004514"/>
    </source>
</evidence>
<evidence type="ECO:0000256" key="6">
    <source>
        <dbReference type="PIRNR" id="PIRNR039090"/>
    </source>
</evidence>
<dbReference type="STRING" id="1601833.SAMN05518684_101330"/>
<dbReference type="NCBIfam" id="TIGR00208">
    <property type="entry name" value="fliS"/>
    <property type="match status" value="1"/>
</dbReference>
<dbReference type="PIRSF" id="PIRSF039090">
    <property type="entry name" value="Flis"/>
    <property type="match status" value="1"/>
</dbReference>
<dbReference type="SUPFAM" id="SSF101116">
    <property type="entry name" value="Flagellar export chaperone FliS"/>
    <property type="match status" value="1"/>
</dbReference>
<evidence type="ECO:0000313" key="8">
    <source>
        <dbReference type="Proteomes" id="UP000198571"/>
    </source>
</evidence>
<gene>
    <name evidence="7" type="ORF">SAMN05518684_101330</name>
</gene>
<dbReference type="GO" id="GO:0071973">
    <property type="term" value="P:bacterial-type flagellum-dependent cell motility"/>
    <property type="evidence" value="ECO:0007669"/>
    <property type="project" value="TreeGrafter"/>
</dbReference>
<keyword evidence="7" id="KW-0966">Cell projection</keyword>
<keyword evidence="7" id="KW-0969">Cilium</keyword>
<comment type="similarity">
    <text evidence="2 6">Belongs to the FliS family.</text>
</comment>
<proteinExistence type="inferred from homology"/>
<dbReference type="PANTHER" id="PTHR34773:SF1">
    <property type="entry name" value="FLAGELLAR SECRETION CHAPERONE FLIS"/>
    <property type="match status" value="1"/>
</dbReference>
<evidence type="ECO:0000256" key="5">
    <source>
        <dbReference type="ARBA" id="ARBA00023186"/>
    </source>
</evidence>
<keyword evidence="8" id="KW-1185">Reference proteome</keyword>
<organism evidence="7 8">
    <name type="scientific">Salipaludibacillus aurantiacus</name>
    <dbReference type="NCBI Taxonomy" id="1601833"/>
    <lineage>
        <taxon>Bacteria</taxon>
        <taxon>Bacillati</taxon>
        <taxon>Bacillota</taxon>
        <taxon>Bacilli</taxon>
        <taxon>Bacillales</taxon>
        <taxon>Bacillaceae</taxon>
    </lineage>
</organism>
<dbReference type="EMBL" id="FOGT01000001">
    <property type="protein sequence ID" value="SER47948.1"/>
    <property type="molecule type" value="Genomic_DNA"/>
</dbReference>
<keyword evidence="7" id="KW-0282">Flagellum</keyword>
<dbReference type="OrthoDB" id="9792010at2"/>
<dbReference type="AlphaFoldDB" id="A0A1H9PID9"/>
<dbReference type="GO" id="GO:0044780">
    <property type="term" value="P:bacterial-type flagellum assembly"/>
    <property type="evidence" value="ECO:0007669"/>
    <property type="project" value="InterPro"/>
</dbReference>
<dbReference type="RefSeq" id="WP_093047255.1">
    <property type="nucleotide sequence ID" value="NZ_FOGT01000001.1"/>
</dbReference>
<evidence type="ECO:0000313" key="7">
    <source>
        <dbReference type="EMBL" id="SER47948.1"/>
    </source>
</evidence>
<evidence type="ECO:0000256" key="2">
    <source>
        <dbReference type="ARBA" id="ARBA00008787"/>
    </source>
</evidence>
<dbReference type="InterPro" id="IPR036584">
    <property type="entry name" value="FliS_sf"/>
</dbReference>
<dbReference type="Gene3D" id="1.20.120.340">
    <property type="entry name" value="Flagellar protein FliS"/>
    <property type="match status" value="1"/>
</dbReference>
<accession>A0A1H9PID9</accession>
<reference evidence="8" key="1">
    <citation type="submission" date="2016-10" db="EMBL/GenBank/DDBJ databases">
        <authorList>
            <person name="Varghese N."/>
            <person name="Submissions S."/>
        </authorList>
    </citation>
    <scope>NUCLEOTIDE SEQUENCE [LARGE SCALE GENOMIC DNA]</scope>
    <source>
        <strain evidence="8">S9</strain>
    </source>
</reference>
<name>A0A1H9PID9_9BACI</name>
<dbReference type="Proteomes" id="UP000198571">
    <property type="component" value="Unassembled WGS sequence"/>
</dbReference>